<organism evidence="8 9">
    <name type="scientific">Porphyridium purpureum</name>
    <name type="common">Red alga</name>
    <name type="synonym">Porphyridium cruentum</name>
    <dbReference type="NCBI Taxonomy" id="35688"/>
    <lineage>
        <taxon>Eukaryota</taxon>
        <taxon>Rhodophyta</taxon>
        <taxon>Bangiophyceae</taxon>
        <taxon>Porphyridiales</taxon>
        <taxon>Porphyridiaceae</taxon>
        <taxon>Porphyridium</taxon>
    </lineage>
</organism>
<dbReference type="Pfam" id="PF10236">
    <property type="entry name" value="DAP3"/>
    <property type="match status" value="1"/>
</dbReference>
<dbReference type="EMBL" id="VRMN01000009">
    <property type="protein sequence ID" value="KAA8492477.1"/>
    <property type="molecule type" value="Genomic_DNA"/>
</dbReference>
<evidence type="ECO:0000256" key="1">
    <source>
        <dbReference type="ARBA" id="ARBA00004173"/>
    </source>
</evidence>
<evidence type="ECO:0000256" key="5">
    <source>
        <dbReference type="ARBA" id="ARBA00023128"/>
    </source>
</evidence>
<evidence type="ECO:0000313" key="8">
    <source>
        <dbReference type="EMBL" id="KAA8492477.1"/>
    </source>
</evidence>
<dbReference type="InterPro" id="IPR027417">
    <property type="entry name" value="P-loop_NTPase"/>
</dbReference>
<name>A0A5J4YPZ4_PORPP</name>
<dbReference type="OrthoDB" id="274828at2759"/>
<comment type="caution">
    <text evidence="8">The sequence shown here is derived from an EMBL/GenBank/DDBJ whole genome shotgun (WGS) entry which is preliminary data.</text>
</comment>
<evidence type="ECO:0000256" key="3">
    <source>
        <dbReference type="ARBA" id="ARBA00022946"/>
    </source>
</evidence>
<gene>
    <name evidence="8" type="ORF">FVE85_7984</name>
</gene>
<dbReference type="OMA" id="TFRREEW"/>
<dbReference type="GO" id="GO:0003735">
    <property type="term" value="F:structural constituent of ribosome"/>
    <property type="evidence" value="ECO:0007669"/>
    <property type="project" value="TreeGrafter"/>
</dbReference>
<evidence type="ECO:0000313" key="9">
    <source>
        <dbReference type="Proteomes" id="UP000324585"/>
    </source>
</evidence>
<evidence type="ECO:0000256" key="4">
    <source>
        <dbReference type="ARBA" id="ARBA00022980"/>
    </source>
</evidence>
<comment type="similarity">
    <text evidence="2">Belongs to the mitochondrion-specific ribosomal protein mS29 family.</text>
</comment>
<keyword evidence="9" id="KW-1185">Reference proteome</keyword>
<keyword evidence="3" id="KW-0809">Transit peptide</keyword>
<sequence>MLCVAPSRAQACGRWAHALRSAGAWKLGRRFATDGLRRVQWRAMSTDVPDEDNHLYDEAAPTVPAYSTAEATDEWSDLQGEAVPEGFPARVAEFFGDIKRTTLLVRSTDMLLEEHLFSLHSQTEAGQSIQDAGAVYLDGPGGSGKSASVLRLVCAARNSGWTVLYIPDTKKILYGSGSYVPWLGEKTGRNEDGKVWWYDRPEPTLSILKSFKEVHGNELARMEITSDGCDTTRELLNRADTSNVLGLVDFALDTGENIEVHHELGPKLIGDVFDTMLNCLCGPVENPVLIAIDDWNSLVGLSDFFTPRQRRIHSRGIRLSNRFINISELSARMQNGFVVAANSKQVPPCFERRSRVVGGIYKEFMVTDEDKAAPSGESILQTFFDNSRLVDTNLLPTQITEEHRLSTTGNITLRCSTFRREEWLALVREYQDARFLRDQDPALLDRIFVACSGRAHLLHHCAKAL</sequence>
<proteinExistence type="inferred from homology"/>
<keyword evidence="4" id="KW-0689">Ribosomal protein</keyword>
<dbReference type="AlphaFoldDB" id="A0A5J4YPZ4"/>
<evidence type="ECO:0000256" key="2">
    <source>
        <dbReference type="ARBA" id="ARBA00009863"/>
    </source>
</evidence>
<keyword evidence="6" id="KW-0687">Ribonucleoprotein</keyword>
<protein>
    <recommendedName>
        <fullName evidence="7">Small ribosomal subunit protein mS29</fullName>
    </recommendedName>
</protein>
<dbReference type="Proteomes" id="UP000324585">
    <property type="component" value="Unassembled WGS sequence"/>
</dbReference>
<keyword evidence="5" id="KW-0496">Mitochondrion</keyword>
<accession>A0A5J4YPZ4</accession>
<evidence type="ECO:0000256" key="7">
    <source>
        <dbReference type="ARBA" id="ARBA00035140"/>
    </source>
</evidence>
<dbReference type="GO" id="GO:0005763">
    <property type="term" value="C:mitochondrial small ribosomal subunit"/>
    <property type="evidence" value="ECO:0007669"/>
    <property type="project" value="TreeGrafter"/>
</dbReference>
<evidence type="ECO:0000256" key="6">
    <source>
        <dbReference type="ARBA" id="ARBA00023274"/>
    </source>
</evidence>
<dbReference type="InterPro" id="IPR019368">
    <property type="entry name" value="Ribosomal_mS29"/>
</dbReference>
<reference evidence="9" key="1">
    <citation type="journal article" date="2019" name="Nat. Commun.">
        <title>Expansion of phycobilisome linker gene families in mesophilic red algae.</title>
        <authorList>
            <person name="Lee J."/>
            <person name="Kim D."/>
            <person name="Bhattacharya D."/>
            <person name="Yoon H.S."/>
        </authorList>
    </citation>
    <scope>NUCLEOTIDE SEQUENCE [LARGE SCALE GENOMIC DNA]</scope>
    <source>
        <strain evidence="9">CCMP 1328</strain>
    </source>
</reference>
<dbReference type="SUPFAM" id="SSF52540">
    <property type="entry name" value="P-loop containing nucleoside triphosphate hydrolases"/>
    <property type="match status" value="1"/>
</dbReference>
<comment type="subcellular location">
    <subcellularLocation>
        <location evidence="1">Mitochondrion</location>
    </subcellularLocation>
</comment>
<dbReference type="PANTHER" id="PTHR12810">
    <property type="entry name" value="MITOCHONDRIAL 28S RIBOSOMAL PROTEIN S29"/>
    <property type="match status" value="1"/>
</dbReference>
<dbReference type="PANTHER" id="PTHR12810:SF0">
    <property type="entry name" value="SMALL RIBOSOMAL SUBUNIT PROTEIN MS29"/>
    <property type="match status" value="1"/>
</dbReference>